<reference evidence="3" key="1">
    <citation type="journal article" date="2013" name="Genetics">
        <title>The draft genome and transcriptome of Panagrellus redivivus are shaped by the harsh demands of a free-living lifestyle.</title>
        <authorList>
            <person name="Srinivasan J."/>
            <person name="Dillman A.R."/>
            <person name="Macchietto M.G."/>
            <person name="Heikkinen L."/>
            <person name="Lakso M."/>
            <person name="Fracchia K.M."/>
            <person name="Antoshechkin I."/>
            <person name="Mortazavi A."/>
            <person name="Wong G."/>
            <person name="Sternberg P.W."/>
        </authorList>
    </citation>
    <scope>NUCLEOTIDE SEQUENCE [LARGE SCALE GENOMIC DNA]</scope>
    <source>
        <strain evidence="3">MT8872</strain>
    </source>
</reference>
<evidence type="ECO:0000313" key="4">
    <source>
        <dbReference type="WBParaSite" id="Pan_g6986.t1"/>
    </source>
</evidence>
<comment type="similarity">
    <text evidence="1">Belongs to the RCAN family.</text>
</comment>
<keyword evidence="3" id="KW-1185">Reference proteome</keyword>
<dbReference type="Pfam" id="PF04847">
    <property type="entry name" value="Calcipressin"/>
    <property type="match status" value="1"/>
</dbReference>
<dbReference type="Proteomes" id="UP000492821">
    <property type="component" value="Unassembled WGS sequence"/>
</dbReference>
<dbReference type="InterPro" id="IPR012677">
    <property type="entry name" value="Nucleotide-bd_a/b_plait_sf"/>
</dbReference>
<sequence>MEETETVREITNKDDLPTSIIIRNVPKELFDDPSLKENFASMFTQISENVRIDFLKGFQRVRVVFTEPEHATAAKLIVEHHKFNGLELKAFFANNIKMVRRAYQSEDGHLKLPPLEKQFLISPPSSPPVGWEQCHEMAPVVCNFDLMSRLAAYSVDDKYEVHGGDPSQPTIVVTPAGVVEPVAPITEAETEEEESQPPSAYGKVEIPHTPRPPKRELDSTG</sequence>
<proteinExistence type="inferred from homology"/>
<dbReference type="InterPro" id="IPR035979">
    <property type="entry name" value="RBD_domain_sf"/>
</dbReference>
<protein>
    <submittedName>
        <fullName evidence="4">Calcipressin-1</fullName>
    </submittedName>
</protein>
<dbReference type="SUPFAM" id="SSF54928">
    <property type="entry name" value="RNA-binding domain, RBD"/>
    <property type="match status" value="1"/>
</dbReference>
<dbReference type="GO" id="GO:0008597">
    <property type="term" value="F:calcium-dependent protein serine/threonine phosphatase regulator activity"/>
    <property type="evidence" value="ECO:0007669"/>
    <property type="project" value="TreeGrafter"/>
</dbReference>
<dbReference type="InterPro" id="IPR006931">
    <property type="entry name" value="Calcipressin"/>
</dbReference>
<feature type="region of interest" description="Disordered" evidence="2">
    <location>
        <begin position="182"/>
        <end position="221"/>
    </location>
</feature>
<dbReference type="PANTHER" id="PTHR10300:SF14">
    <property type="entry name" value="PROTEIN SARAH"/>
    <property type="match status" value="1"/>
</dbReference>
<dbReference type="WBParaSite" id="Pan_g6986.t1">
    <property type="protein sequence ID" value="Pan_g6986.t1"/>
    <property type="gene ID" value="Pan_g6986"/>
</dbReference>
<name>A0A7E4W623_PANRE</name>
<evidence type="ECO:0000256" key="2">
    <source>
        <dbReference type="SAM" id="MobiDB-lite"/>
    </source>
</evidence>
<dbReference type="GO" id="GO:0003676">
    <property type="term" value="F:nucleic acid binding"/>
    <property type="evidence" value="ECO:0007669"/>
    <property type="project" value="InterPro"/>
</dbReference>
<dbReference type="GO" id="GO:0019722">
    <property type="term" value="P:calcium-mediated signaling"/>
    <property type="evidence" value="ECO:0007669"/>
    <property type="project" value="InterPro"/>
</dbReference>
<dbReference type="GO" id="GO:0005737">
    <property type="term" value="C:cytoplasm"/>
    <property type="evidence" value="ECO:0007669"/>
    <property type="project" value="TreeGrafter"/>
</dbReference>
<dbReference type="GO" id="GO:0005634">
    <property type="term" value="C:nucleus"/>
    <property type="evidence" value="ECO:0007669"/>
    <property type="project" value="TreeGrafter"/>
</dbReference>
<dbReference type="CDD" id="cd12434">
    <property type="entry name" value="RRM_RCAN_like"/>
    <property type="match status" value="1"/>
</dbReference>
<evidence type="ECO:0000256" key="1">
    <source>
        <dbReference type="ARBA" id="ARBA00008209"/>
    </source>
</evidence>
<organism evidence="3 4">
    <name type="scientific">Panagrellus redivivus</name>
    <name type="common">Microworm</name>
    <dbReference type="NCBI Taxonomy" id="6233"/>
    <lineage>
        <taxon>Eukaryota</taxon>
        <taxon>Metazoa</taxon>
        <taxon>Ecdysozoa</taxon>
        <taxon>Nematoda</taxon>
        <taxon>Chromadorea</taxon>
        <taxon>Rhabditida</taxon>
        <taxon>Tylenchina</taxon>
        <taxon>Panagrolaimomorpha</taxon>
        <taxon>Panagrolaimoidea</taxon>
        <taxon>Panagrolaimidae</taxon>
        <taxon>Panagrellus</taxon>
    </lineage>
</organism>
<feature type="compositionally biased region" description="Basic and acidic residues" evidence="2">
    <location>
        <begin position="205"/>
        <end position="221"/>
    </location>
</feature>
<accession>A0A7E4W623</accession>
<evidence type="ECO:0000313" key="3">
    <source>
        <dbReference type="Proteomes" id="UP000492821"/>
    </source>
</evidence>
<dbReference type="AlphaFoldDB" id="A0A7E4W623"/>
<dbReference type="Gene3D" id="3.30.70.330">
    <property type="match status" value="1"/>
</dbReference>
<reference evidence="4" key="2">
    <citation type="submission" date="2020-10" db="UniProtKB">
        <authorList>
            <consortium name="WormBaseParasite"/>
        </authorList>
    </citation>
    <scope>IDENTIFICATION</scope>
</reference>
<dbReference type="PANTHER" id="PTHR10300">
    <property type="entry name" value="CALCIPRESSIN"/>
    <property type="match status" value="1"/>
</dbReference>